<keyword evidence="3" id="KW-1185">Reference proteome</keyword>
<dbReference type="Proteomes" id="UP000322873">
    <property type="component" value="Unassembled WGS sequence"/>
</dbReference>
<dbReference type="AlphaFoldDB" id="A0A5M9JJR4"/>
<dbReference type="EMBL" id="VICG01000010">
    <property type="protein sequence ID" value="KAA8567976.1"/>
    <property type="molecule type" value="Genomic_DNA"/>
</dbReference>
<proteinExistence type="predicted"/>
<evidence type="ECO:0000313" key="2">
    <source>
        <dbReference type="EMBL" id="KAA8567976.1"/>
    </source>
</evidence>
<sequence>MSHQQLLSKGHPNPIQAYPTSSKIYTTVSETFRPFHSLIQSLAQFLDPFNPSQIPPYPPHPSITDFDFPLYEDVIMYNHHRSFSRDESPRRERVARRVPSMERMQSPIVVSPQASPIPTFTSTTSTSTSTRMSTPELEGSEYLEPMLAESTYARQVESSVLDTAHFESKPWGYERYMGLQRRQTGGDAGIVKTQPAKHRSLTHVPQYIESSRVHEAPLTAEEQEERGRIAREWRAREEREKKETEEDNALMDSFGFEPTIGPYMPKI</sequence>
<reference evidence="2 3" key="1">
    <citation type="submission" date="2019-06" db="EMBL/GenBank/DDBJ databases">
        <title>Genome Sequence of the Brown Rot Fungal Pathogen Monilinia fructicola.</title>
        <authorList>
            <person name="De Miccolis Angelini R.M."/>
            <person name="Landi L."/>
            <person name="Abate D."/>
            <person name="Pollastro S."/>
            <person name="Romanazzi G."/>
            <person name="Faretra F."/>
        </authorList>
    </citation>
    <scope>NUCLEOTIDE SEQUENCE [LARGE SCALE GENOMIC DNA]</scope>
    <source>
        <strain evidence="2 3">Mfrc123</strain>
    </source>
</reference>
<feature type="compositionally biased region" description="Basic and acidic residues" evidence="1">
    <location>
        <begin position="225"/>
        <end position="244"/>
    </location>
</feature>
<gene>
    <name evidence="2" type="ORF">EYC84_008406</name>
</gene>
<feature type="region of interest" description="Disordered" evidence="1">
    <location>
        <begin position="217"/>
        <end position="267"/>
    </location>
</feature>
<evidence type="ECO:0000256" key="1">
    <source>
        <dbReference type="SAM" id="MobiDB-lite"/>
    </source>
</evidence>
<name>A0A5M9JJR4_MONFR</name>
<dbReference type="VEuPathDB" id="FungiDB:MFRU_099g00040"/>
<feature type="compositionally biased region" description="Low complexity" evidence="1">
    <location>
        <begin position="119"/>
        <end position="134"/>
    </location>
</feature>
<organism evidence="2 3">
    <name type="scientific">Monilinia fructicola</name>
    <name type="common">Brown rot fungus</name>
    <name type="synonym">Ciboria fructicola</name>
    <dbReference type="NCBI Taxonomy" id="38448"/>
    <lineage>
        <taxon>Eukaryota</taxon>
        <taxon>Fungi</taxon>
        <taxon>Dikarya</taxon>
        <taxon>Ascomycota</taxon>
        <taxon>Pezizomycotina</taxon>
        <taxon>Leotiomycetes</taxon>
        <taxon>Helotiales</taxon>
        <taxon>Sclerotiniaceae</taxon>
        <taxon>Monilinia</taxon>
    </lineage>
</organism>
<evidence type="ECO:0000313" key="3">
    <source>
        <dbReference type="Proteomes" id="UP000322873"/>
    </source>
</evidence>
<protein>
    <submittedName>
        <fullName evidence="2">Uncharacterized protein</fullName>
    </submittedName>
</protein>
<accession>A0A5M9JJR4</accession>
<comment type="caution">
    <text evidence="2">The sequence shown here is derived from an EMBL/GenBank/DDBJ whole genome shotgun (WGS) entry which is preliminary data.</text>
</comment>
<feature type="region of interest" description="Disordered" evidence="1">
    <location>
        <begin position="112"/>
        <end position="138"/>
    </location>
</feature>